<dbReference type="GO" id="GO:0000287">
    <property type="term" value="F:magnesium ion binding"/>
    <property type="evidence" value="ECO:0007669"/>
    <property type="project" value="UniProtKB-UniRule"/>
</dbReference>
<dbReference type="InterPro" id="IPR034291">
    <property type="entry name" value="TMP_synthase"/>
</dbReference>
<comment type="catalytic activity">
    <reaction evidence="7 10">
        <text>4-methyl-5-(2-phosphooxyethyl)-thiazole + 4-amino-2-methyl-5-(diphosphooxymethyl)pyrimidine + H(+) = thiamine phosphate + diphosphate</text>
        <dbReference type="Rhea" id="RHEA:22328"/>
        <dbReference type="ChEBI" id="CHEBI:15378"/>
        <dbReference type="ChEBI" id="CHEBI:33019"/>
        <dbReference type="ChEBI" id="CHEBI:37575"/>
        <dbReference type="ChEBI" id="CHEBI:57841"/>
        <dbReference type="ChEBI" id="CHEBI:58296"/>
        <dbReference type="EC" id="2.5.1.3"/>
    </reaction>
</comment>
<dbReference type="UniPathway" id="UPA00060">
    <property type="reaction ID" value="UER00141"/>
</dbReference>
<dbReference type="SUPFAM" id="SSF51391">
    <property type="entry name" value="Thiamin phosphate synthase"/>
    <property type="match status" value="1"/>
</dbReference>
<comment type="catalytic activity">
    <reaction evidence="9 10">
        <text>2-[(2R,5Z)-2-carboxy-4-methylthiazol-5(2H)-ylidene]ethyl phosphate + 4-amino-2-methyl-5-(diphosphooxymethyl)pyrimidine + 2 H(+) = thiamine phosphate + CO2 + diphosphate</text>
        <dbReference type="Rhea" id="RHEA:47844"/>
        <dbReference type="ChEBI" id="CHEBI:15378"/>
        <dbReference type="ChEBI" id="CHEBI:16526"/>
        <dbReference type="ChEBI" id="CHEBI:33019"/>
        <dbReference type="ChEBI" id="CHEBI:37575"/>
        <dbReference type="ChEBI" id="CHEBI:57841"/>
        <dbReference type="ChEBI" id="CHEBI:62899"/>
        <dbReference type="EC" id="2.5.1.3"/>
    </reaction>
</comment>
<dbReference type="EC" id="2.5.1.3" evidence="10"/>
<keyword evidence="13" id="KW-1185">Reference proteome</keyword>
<gene>
    <name evidence="10" type="primary">thiE</name>
    <name evidence="12" type="ORF">Ga0074812_13942</name>
</gene>
<dbReference type="PANTHER" id="PTHR20857">
    <property type="entry name" value="THIAMINE-PHOSPHATE PYROPHOSPHORYLASE"/>
    <property type="match status" value="1"/>
</dbReference>
<keyword evidence="6 10" id="KW-0784">Thiamine biosynthesis</keyword>
<dbReference type="GO" id="GO:0005737">
    <property type="term" value="C:cytoplasm"/>
    <property type="evidence" value="ECO:0007669"/>
    <property type="project" value="TreeGrafter"/>
</dbReference>
<feature type="binding site" evidence="10">
    <location>
        <position position="97"/>
    </location>
    <ligand>
        <name>4-amino-2-methyl-5-(diphosphooxymethyl)pyrimidine</name>
        <dbReference type="ChEBI" id="CHEBI:57841"/>
    </ligand>
</feature>
<evidence type="ECO:0000256" key="7">
    <source>
        <dbReference type="ARBA" id="ARBA00047334"/>
    </source>
</evidence>
<dbReference type="PANTHER" id="PTHR20857:SF15">
    <property type="entry name" value="THIAMINE-PHOSPHATE SYNTHASE"/>
    <property type="match status" value="1"/>
</dbReference>
<dbReference type="Pfam" id="PF02581">
    <property type="entry name" value="TMP-TENI"/>
    <property type="match status" value="1"/>
</dbReference>
<evidence type="ECO:0000256" key="4">
    <source>
        <dbReference type="ARBA" id="ARBA00022723"/>
    </source>
</evidence>
<dbReference type="Proteomes" id="UP000198802">
    <property type="component" value="Unassembled WGS sequence"/>
</dbReference>
<comment type="caution">
    <text evidence="10">Lacks conserved residue(s) required for the propagation of feature annotation.</text>
</comment>
<feature type="binding site" evidence="10">
    <location>
        <position position="98"/>
    </location>
    <ligand>
        <name>Mg(2+)</name>
        <dbReference type="ChEBI" id="CHEBI:18420"/>
    </ligand>
</feature>
<sequence length="242" mass="25559">MLSREAEPVPLSENVPVSASAPRARRLARLLDARLYLCTPRHQTDTAFYEKVLGDGRVPGVDLIQLREKGLEWRDELAGLAAMAAAAVPSGALVSANDRADVARFAGVDILHVGQDDIPPRLARDLLGPDVLIGQSTHDPDQFLTALADPDVDYVCVGPVHATPTKEGRAPVGLELPRLAARHAPPFEPGAKPWFVTGGVAPHTLDAILETGARRVVVVRGITQAADPGAAAAALAGRLREA</sequence>
<feature type="domain" description="Thiamine phosphate synthase/TenI" evidence="11">
    <location>
        <begin position="35"/>
        <end position="222"/>
    </location>
</feature>
<comment type="catalytic activity">
    <reaction evidence="8 10">
        <text>2-(2-carboxy-4-methylthiazol-5-yl)ethyl phosphate + 4-amino-2-methyl-5-(diphosphooxymethyl)pyrimidine + 2 H(+) = thiamine phosphate + CO2 + diphosphate</text>
        <dbReference type="Rhea" id="RHEA:47848"/>
        <dbReference type="ChEBI" id="CHEBI:15378"/>
        <dbReference type="ChEBI" id="CHEBI:16526"/>
        <dbReference type="ChEBI" id="CHEBI:33019"/>
        <dbReference type="ChEBI" id="CHEBI:37575"/>
        <dbReference type="ChEBI" id="CHEBI:57841"/>
        <dbReference type="ChEBI" id="CHEBI:62890"/>
        <dbReference type="EC" id="2.5.1.3"/>
    </reaction>
</comment>
<evidence type="ECO:0000256" key="9">
    <source>
        <dbReference type="ARBA" id="ARBA00047883"/>
    </source>
</evidence>
<keyword evidence="3 10" id="KW-0808">Transferase</keyword>
<comment type="function">
    <text evidence="1 10">Condenses 4-methyl-5-(beta-hydroxyethyl)thiazole monophosphate (THZ-P) and 2-methyl-4-amino-5-hydroxymethyl pyrimidine pyrophosphate (HMP-PP) to form thiamine monophosphate (TMP).</text>
</comment>
<evidence type="ECO:0000313" key="13">
    <source>
        <dbReference type="Proteomes" id="UP000198802"/>
    </source>
</evidence>
<feature type="binding site" evidence="10">
    <location>
        <position position="117"/>
    </location>
    <ligand>
        <name>Mg(2+)</name>
        <dbReference type="ChEBI" id="CHEBI:18420"/>
    </ligand>
</feature>
<evidence type="ECO:0000259" key="11">
    <source>
        <dbReference type="Pfam" id="PF02581"/>
    </source>
</evidence>
<evidence type="ECO:0000256" key="1">
    <source>
        <dbReference type="ARBA" id="ARBA00003814"/>
    </source>
</evidence>
<name>A0A0S4R054_9ACTN</name>
<evidence type="ECO:0000256" key="10">
    <source>
        <dbReference type="HAMAP-Rule" id="MF_00097"/>
    </source>
</evidence>
<comment type="similarity">
    <text evidence="10">Belongs to the thiamine-phosphate synthase family.</text>
</comment>
<dbReference type="Gene3D" id="3.20.20.70">
    <property type="entry name" value="Aldolase class I"/>
    <property type="match status" value="1"/>
</dbReference>
<comment type="pathway">
    <text evidence="2 10">Cofactor biosynthesis; thiamine diphosphate biosynthesis; thiamine phosphate from 4-amino-2-methyl-5-diphosphomethylpyrimidine and 4-methyl-5-(2-phosphoethyl)-thiazole: step 1/1.</text>
</comment>
<reference evidence="13" key="1">
    <citation type="submission" date="2015-11" db="EMBL/GenBank/DDBJ databases">
        <authorList>
            <person name="Varghese N."/>
        </authorList>
    </citation>
    <scope>NUCLEOTIDE SEQUENCE [LARGE SCALE GENOMIC DNA]</scope>
    <source>
        <strain evidence="13">DSM 45899</strain>
    </source>
</reference>
<dbReference type="InterPro" id="IPR036206">
    <property type="entry name" value="ThiamineP_synth_sf"/>
</dbReference>
<evidence type="ECO:0000256" key="2">
    <source>
        <dbReference type="ARBA" id="ARBA00005165"/>
    </source>
</evidence>
<evidence type="ECO:0000313" key="12">
    <source>
        <dbReference type="EMBL" id="CUU60408.1"/>
    </source>
</evidence>
<comment type="cofactor">
    <cofactor evidence="10">
        <name>Mg(2+)</name>
        <dbReference type="ChEBI" id="CHEBI:18420"/>
    </cofactor>
    <text evidence="10">Binds 1 Mg(2+) ion per subunit.</text>
</comment>
<dbReference type="GO" id="GO:0009229">
    <property type="term" value="P:thiamine diphosphate biosynthetic process"/>
    <property type="evidence" value="ECO:0007669"/>
    <property type="project" value="UniProtKB-UniRule"/>
</dbReference>
<accession>A0A0S4R054</accession>
<evidence type="ECO:0000256" key="5">
    <source>
        <dbReference type="ARBA" id="ARBA00022842"/>
    </source>
</evidence>
<evidence type="ECO:0000256" key="3">
    <source>
        <dbReference type="ARBA" id="ARBA00022679"/>
    </source>
</evidence>
<feature type="binding site" evidence="10">
    <location>
        <position position="166"/>
    </location>
    <ligand>
        <name>4-amino-2-methyl-5-(diphosphooxymethyl)pyrimidine</name>
        <dbReference type="ChEBI" id="CHEBI:57841"/>
    </ligand>
</feature>
<evidence type="ECO:0000256" key="8">
    <source>
        <dbReference type="ARBA" id="ARBA00047851"/>
    </source>
</evidence>
<protein>
    <recommendedName>
        <fullName evidence="10">Thiamine-phosphate synthase</fullName>
        <shortName evidence="10">TP synthase</shortName>
        <shortName evidence="10">TPS</shortName>
        <ecNumber evidence="10">2.5.1.3</ecNumber>
    </recommendedName>
    <alternativeName>
        <fullName evidence="10">Thiamine-phosphate pyrophosphorylase</fullName>
        <shortName evidence="10">TMP pyrophosphorylase</shortName>
        <shortName evidence="10">TMP-PPase</shortName>
    </alternativeName>
</protein>
<feature type="binding site" evidence="10">
    <location>
        <position position="199"/>
    </location>
    <ligand>
        <name>2-[(2R,5Z)-2-carboxy-4-methylthiazol-5(2H)-ylidene]ethyl phosphate</name>
        <dbReference type="ChEBI" id="CHEBI:62899"/>
    </ligand>
</feature>
<dbReference type="GO" id="GO:0009228">
    <property type="term" value="P:thiamine biosynthetic process"/>
    <property type="evidence" value="ECO:0007669"/>
    <property type="project" value="UniProtKB-KW"/>
</dbReference>
<dbReference type="EMBL" id="FAOZ01000039">
    <property type="protein sequence ID" value="CUU60408.1"/>
    <property type="molecule type" value="Genomic_DNA"/>
</dbReference>
<keyword evidence="5 10" id="KW-0460">Magnesium</keyword>
<dbReference type="InterPro" id="IPR013785">
    <property type="entry name" value="Aldolase_TIM"/>
</dbReference>
<organism evidence="12 13">
    <name type="scientific">Parafrankia irregularis</name>
    <dbReference type="NCBI Taxonomy" id="795642"/>
    <lineage>
        <taxon>Bacteria</taxon>
        <taxon>Bacillati</taxon>
        <taxon>Actinomycetota</taxon>
        <taxon>Actinomycetes</taxon>
        <taxon>Frankiales</taxon>
        <taxon>Frankiaceae</taxon>
        <taxon>Parafrankia</taxon>
    </lineage>
</organism>
<dbReference type="AlphaFoldDB" id="A0A0S4R054"/>
<feature type="binding site" evidence="10">
    <location>
        <begin position="65"/>
        <end position="69"/>
    </location>
    <ligand>
        <name>4-amino-2-methyl-5-(diphosphooxymethyl)pyrimidine</name>
        <dbReference type="ChEBI" id="CHEBI:57841"/>
    </ligand>
</feature>
<dbReference type="GO" id="GO:0004789">
    <property type="term" value="F:thiamine-phosphate diphosphorylase activity"/>
    <property type="evidence" value="ECO:0007669"/>
    <property type="project" value="UniProtKB-UniRule"/>
</dbReference>
<keyword evidence="4 10" id="KW-0479">Metal-binding</keyword>
<dbReference type="HAMAP" id="MF_00097">
    <property type="entry name" value="TMP_synthase"/>
    <property type="match status" value="1"/>
</dbReference>
<feature type="binding site" evidence="10">
    <location>
        <position position="136"/>
    </location>
    <ligand>
        <name>4-amino-2-methyl-5-(diphosphooxymethyl)pyrimidine</name>
        <dbReference type="ChEBI" id="CHEBI:57841"/>
    </ligand>
</feature>
<dbReference type="InterPro" id="IPR022998">
    <property type="entry name" value="ThiamineP_synth_TenI"/>
</dbReference>
<evidence type="ECO:0000256" key="6">
    <source>
        <dbReference type="ARBA" id="ARBA00022977"/>
    </source>
</evidence>
<proteinExistence type="inferred from homology"/>
<dbReference type="CDD" id="cd00564">
    <property type="entry name" value="TMP_TenI"/>
    <property type="match status" value="1"/>
</dbReference>
<feature type="binding site" evidence="10">
    <location>
        <begin position="163"/>
        <end position="165"/>
    </location>
    <ligand>
        <name>2-[(2R,5Z)-2-carboxy-4-methylthiazol-5(2H)-ylidene]ethyl phosphate</name>
        <dbReference type="ChEBI" id="CHEBI:62899"/>
    </ligand>
</feature>